<feature type="transmembrane region" description="Helical" evidence="8">
    <location>
        <begin position="368"/>
        <end position="387"/>
    </location>
</feature>
<proteinExistence type="inferred from homology"/>
<evidence type="ECO:0000256" key="1">
    <source>
        <dbReference type="ARBA" id="ARBA00004473"/>
    </source>
</evidence>
<comment type="subcellular location">
    <subcellularLocation>
        <location evidence="1">Nucleus inner membrane</location>
        <topology evidence="1">Multi-pass membrane protein</topology>
    </subcellularLocation>
</comment>
<feature type="transmembrane region" description="Helical" evidence="8">
    <location>
        <begin position="316"/>
        <end position="336"/>
    </location>
</feature>
<feature type="transmembrane region" description="Helical" evidence="8">
    <location>
        <begin position="262"/>
        <end position="282"/>
    </location>
</feature>
<dbReference type="InterPro" id="IPR040041">
    <property type="entry name" value="TMEM201"/>
</dbReference>
<dbReference type="GeneID" id="117137084"/>
<feature type="compositionally biased region" description="Polar residues" evidence="7">
    <location>
        <begin position="583"/>
        <end position="597"/>
    </location>
</feature>
<keyword evidence="3 8" id="KW-0812">Transmembrane</keyword>
<evidence type="ECO:0000256" key="6">
    <source>
        <dbReference type="ARBA" id="ARBA00023242"/>
    </source>
</evidence>
<feature type="transmembrane region" description="Helical" evidence="8">
    <location>
        <begin position="223"/>
        <end position="242"/>
    </location>
</feature>
<dbReference type="InterPro" id="IPR018617">
    <property type="entry name" value="Ima1_N"/>
</dbReference>
<dbReference type="PANTHER" id="PTHR28646">
    <property type="entry name" value="TRANSMEMBRANE PROTEIN 201"/>
    <property type="match status" value="1"/>
</dbReference>
<dbReference type="PANTHER" id="PTHR28646:SF1">
    <property type="entry name" value="TRANSMEMBRANE PROTEIN 201"/>
    <property type="match status" value="1"/>
</dbReference>
<evidence type="ECO:0000313" key="10">
    <source>
        <dbReference type="Proteomes" id="UP000515162"/>
    </source>
</evidence>
<evidence type="ECO:0000256" key="5">
    <source>
        <dbReference type="ARBA" id="ARBA00023136"/>
    </source>
</evidence>
<dbReference type="AlphaFoldDB" id="A0A6P8JN20"/>
<dbReference type="GO" id="GO:0005521">
    <property type="term" value="F:lamin binding"/>
    <property type="evidence" value="ECO:0007669"/>
    <property type="project" value="TreeGrafter"/>
</dbReference>
<keyword evidence="10" id="KW-1185">Reference proteome</keyword>
<gene>
    <name evidence="11" type="primary">LOC117137084</name>
</gene>
<dbReference type="Proteomes" id="UP000515162">
    <property type="component" value="Chromosome 2R"/>
</dbReference>
<dbReference type="GO" id="GO:0005637">
    <property type="term" value="C:nuclear inner membrane"/>
    <property type="evidence" value="ECO:0007669"/>
    <property type="project" value="UniProtKB-SubCell"/>
</dbReference>
<organism evidence="10 11">
    <name type="scientific">Drosophila mauritiana</name>
    <name type="common">Fruit fly</name>
    <dbReference type="NCBI Taxonomy" id="7226"/>
    <lineage>
        <taxon>Eukaryota</taxon>
        <taxon>Metazoa</taxon>
        <taxon>Ecdysozoa</taxon>
        <taxon>Arthropoda</taxon>
        <taxon>Hexapoda</taxon>
        <taxon>Insecta</taxon>
        <taxon>Pterygota</taxon>
        <taxon>Neoptera</taxon>
        <taxon>Endopterygota</taxon>
        <taxon>Diptera</taxon>
        <taxon>Brachycera</taxon>
        <taxon>Muscomorpha</taxon>
        <taxon>Ephydroidea</taxon>
        <taxon>Drosophilidae</taxon>
        <taxon>Drosophila</taxon>
        <taxon>Sophophora</taxon>
    </lineage>
</organism>
<feature type="region of interest" description="Disordered" evidence="7">
    <location>
        <begin position="580"/>
        <end position="610"/>
    </location>
</feature>
<name>A0A6P8JN20_DROMA</name>
<dbReference type="Pfam" id="PF09779">
    <property type="entry name" value="Ima1_N"/>
    <property type="match status" value="1"/>
</dbReference>
<evidence type="ECO:0000313" key="11">
    <source>
        <dbReference type="RefSeq" id="XP_033154204.1"/>
    </source>
</evidence>
<feature type="domain" description="Ima1 N-terminal" evidence="9">
    <location>
        <begin position="41"/>
        <end position="174"/>
    </location>
</feature>
<evidence type="ECO:0000259" key="9">
    <source>
        <dbReference type="Pfam" id="PF09779"/>
    </source>
</evidence>
<reference evidence="11" key="1">
    <citation type="submission" date="2025-08" db="UniProtKB">
        <authorList>
            <consortium name="RefSeq"/>
        </authorList>
    </citation>
    <scope>IDENTIFICATION</scope>
    <source>
        <strain evidence="11">Mau12</strain>
        <tissue evidence="11">Whole Body</tissue>
    </source>
</reference>
<evidence type="ECO:0000256" key="7">
    <source>
        <dbReference type="SAM" id="MobiDB-lite"/>
    </source>
</evidence>
<comment type="similarity">
    <text evidence="2">Belongs to the TMEM201 family.</text>
</comment>
<accession>A0A6P8JN20</accession>
<evidence type="ECO:0000256" key="8">
    <source>
        <dbReference type="SAM" id="Phobius"/>
    </source>
</evidence>
<keyword evidence="4 8" id="KW-1133">Transmembrane helix</keyword>
<evidence type="ECO:0000256" key="3">
    <source>
        <dbReference type="ARBA" id="ARBA00022692"/>
    </source>
</evidence>
<dbReference type="GO" id="GO:0030473">
    <property type="term" value="P:nuclear migration along microtubule"/>
    <property type="evidence" value="ECO:0007669"/>
    <property type="project" value="TreeGrafter"/>
</dbReference>
<feature type="transmembrane region" description="Helical" evidence="8">
    <location>
        <begin position="6"/>
        <end position="27"/>
    </location>
</feature>
<dbReference type="GO" id="GO:0051015">
    <property type="term" value="F:actin filament binding"/>
    <property type="evidence" value="ECO:0007669"/>
    <property type="project" value="TreeGrafter"/>
</dbReference>
<dbReference type="RefSeq" id="XP_033154204.1">
    <property type="nucleotide sequence ID" value="XM_033298313.1"/>
</dbReference>
<keyword evidence="6" id="KW-0539">Nucleus</keyword>
<keyword evidence="5 8" id="KW-0472">Membrane</keyword>
<sequence>MLTLLIRLAATAIPVCAILFVAGTFMFKVYISIRSRYDARVNCWFCNGNVRVPYQDRNSWTCPSCEQYNGFTKDGDYNRDITSQRDCSLGSQKNSSKGSSSICANSYYSDVLTAQPPAPKNGLCDQCNEAQRLKVEKLSQFEPKNESRFDQELKVYREQLEKQFRLCSSCERHVNKVLHEKKKMVLSSKFLNYIIKGASLLKQPHFNRLATAQRQFKLQRYRTLMTILTVVNILCLLCRLPNATSIQFTTYLGKFIGLTLFYAYSHVLALIRVVTSGVGIFLEQRELTSKLLLYGRTFGKLLLYSLGLSQQQVQQATFASCFIGIYPYAMLALCFLHTIYDGLKFTRFTIALLLWSGYAMGIEFLDPYISGISFILMGSFVTLVLLATNRTNLLSQVNQDESACESFHRLCADECDDETLSILSQHLSGYSDISNGNLSMRTASVCHSPAPTISQRTIRTPASLLSLDSLHLSKQRMEQQAWSSNYGDASTVVAPRVQPAMTFQQKHMRNPMESQWYRHGQSNLALGQTFTRSSQNLLMPSRLPSINRNVGGADISAWVAANQSFNQDLSTSNLMRHYEDKQQNQLSRTSSQSSGFESQPRPEAQYGTAAPTVRDYGWSEARESQRNLAVFPPMPSPTPTITPSEYQYSRTTLPQQQPTMQPGDLLRKWIESNSKPSQPIH</sequence>
<protein>
    <submittedName>
        <fullName evidence="11">Uncharacterized protein LOC117137084</fullName>
    </submittedName>
</protein>
<evidence type="ECO:0000256" key="2">
    <source>
        <dbReference type="ARBA" id="ARBA00007600"/>
    </source>
</evidence>
<evidence type="ECO:0000256" key="4">
    <source>
        <dbReference type="ARBA" id="ARBA00022989"/>
    </source>
</evidence>